<dbReference type="GO" id="GO:0000155">
    <property type="term" value="F:phosphorelay sensor kinase activity"/>
    <property type="evidence" value="ECO:0007669"/>
    <property type="project" value="InterPro"/>
</dbReference>
<dbReference type="STRING" id="692418.SAMN04488029_1711"/>
<gene>
    <name evidence="10" type="ORF">SAMN04488029_1711</name>
</gene>
<keyword evidence="3" id="KW-0597">Phosphoprotein</keyword>
<evidence type="ECO:0000259" key="9">
    <source>
        <dbReference type="PROSITE" id="PS50109"/>
    </source>
</evidence>
<dbReference type="SUPFAM" id="SSF55874">
    <property type="entry name" value="ATPase domain of HSP90 chaperone/DNA topoisomerase II/histidine kinase"/>
    <property type="match status" value="1"/>
</dbReference>
<dbReference type="EMBL" id="FWYF01000002">
    <property type="protein sequence ID" value="SMD33864.1"/>
    <property type="molecule type" value="Genomic_DNA"/>
</dbReference>
<comment type="catalytic activity">
    <reaction evidence="1">
        <text>ATP + protein L-histidine = ADP + protein N-phospho-L-histidine.</text>
        <dbReference type="EC" id="2.7.13.3"/>
    </reaction>
</comment>
<dbReference type="RefSeq" id="WP_084372275.1">
    <property type="nucleotide sequence ID" value="NZ_FWYF01000002.1"/>
</dbReference>
<name>A0A1W2GBG8_REIFA</name>
<dbReference type="Pfam" id="PF00512">
    <property type="entry name" value="HisKA"/>
    <property type="match status" value="1"/>
</dbReference>
<evidence type="ECO:0000256" key="3">
    <source>
        <dbReference type="ARBA" id="ARBA00022553"/>
    </source>
</evidence>
<dbReference type="OrthoDB" id="9808898at2"/>
<evidence type="ECO:0000256" key="8">
    <source>
        <dbReference type="SAM" id="Phobius"/>
    </source>
</evidence>
<dbReference type="InterPro" id="IPR003661">
    <property type="entry name" value="HisK_dim/P_dom"/>
</dbReference>
<sequence>MTKEVRALFLILILIVAPFLIYTFLQVRSLDEDEKMAATAYEKQMEAVLFSLNQYADDMMGRWVRQLADHQHPLAKNANMLILGNESIQMLVLKNMETQVDSIYGNDYVTINASTQTGIDHWYSKKDSVLNRLSQYLDAGFQKIQSADDWTPLDGLRPDQTGFTIMVYDQDSVLYNALLIVERKFWIEQILGPRMQEINHEEFSIAVDHWPPSQSAQDMLYRTTAYEPKKNSVKNKLWLLPNTYLFIQSKGKSYTELIKARSQENLYFLIFSLFAVSIGTYLMIRNIRNALKIAQLKSDFVSNVSHEIRTPLSLIRMYAETLMLGRLTSEEKKNHYYQTIHHESGRLTFLVNNILDFSRIEGNRKTYRMEEKNLNHLIKSLHESYGHYFVEKKINCQLTLSDQSLPVSVDEQAFDEAMSNLIENAIKYGNGQQEIFITTFIVSGFACCSIKDQGIGISKSTQKHIFDKFYRVESALTQKTKGTGLGLSLVKHIMESHQGEVVVESRLNLGSTFTLKFPLIKSKDE</sequence>
<accession>A0A1W2GBG8</accession>
<evidence type="ECO:0000313" key="10">
    <source>
        <dbReference type="EMBL" id="SMD33864.1"/>
    </source>
</evidence>
<organism evidence="10 11">
    <name type="scientific">Reichenbachiella faecimaris</name>
    <dbReference type="NCBI Taxonomy" id="692418"/>
    <lineage>
        <taxon>Bacteria</taxon>
        <taxon>Pseudomonadati</taxon>
        <taxon>Bacteroidota</taxon>
        <taxon>Cytophagia</taxon>
        <taxon>Cytophagales</taxon>
        <taxon>Reichenbachiellaceae</taxon>
        <taxon>Reichenbachiella</taxon>
    </lineage>
</organism>
<evidence type="ECO:0000256" key="6">
    <source>
        <dbReference type="ARBA" id="ARBA00023012"/>
    </source>
</evidence>
<proteinExistence type="predicted"/>
<keyword evidence="11" id="KW-1185">Reference proteome</keyword>
<evidence type="ECO:0000256" key="7">
    <source>
        <dbReference type="ARBA" id="ARBA00023136"/>
    </source>
</evidence>
<evidence type="ECO:0000313" key="11">
    <source>
        <dbReference type="Proteomes" id="UP000192472"/>
    </source>
</evidence>
<dbReference type="PANTHER" id="PTHR43711">
    <property type="entry name" value="TWO-COMPONENT HISTIDINE KINASE"/>
    <property type="match status" value="1"/>
</dbReference>
<evidence type="ECO:0000256" key="4">
    <source>
        <dbReference type="ARBA" id="ARBA00022679"/>
    </source>
</evidence>
<dbReference type="EC" id="2.7.13.3" evidence="2"/>
<feature type="transmembrane region" description="Helical" evidence="8">
    <location>
        <begin position="266"/>
        <end position="284"/>
    </location>
</feature>
<dbReference type="InterPro" id="IPR036890">
    <property type="entry name" value="HATPase_C_sf"/>
</dbReference>
<protein>
    <recommendedName>
        <fullName evidence="2">histidine kinase</fullName>
        <ecNumber evidence="2">2.7.13.3</ecNumber>
    </recommendedName>
</protein>
<feature type="transmembrane region" description="Helical" evidence="8">
    <location>
        <begin position="7"/>
        <end position="25"/>
    </location>
</feature>
<dbReference type="InterPro" id="IPR036097">
    <property type="entry name" value="HisK_dim/P_sf"/>
</dbReference>
<dbReference type="Pfam" id="PF02518">
    <property type="entry name" value="HATPase_c"/>
    <property type="match status" value="1"/>
</dbReference>
<keyword evidence="5 10" id="KW-0418">Kinase</keyword>
<dbReference type="AlphaFoldDB" id="A0A1W2GBG8"/>
<dbReference type="PANTHER" id="PTHR43711:SF26">
    <property type="entry name" value="SENSOR HISTIDINE KINASE RCSC"/>
    <property type="match status" value="1"/>
</dbReference>
<evidence type="ECO:0000256" key="5">
    <source>
        <dbReference type="ARBA" id="ARBA00022777"/>
    </source>
</evidence>
<dbReference type="PRINTS" id="PR00344">
    <property type="entry name" value="BCTRLSENSOR"/>
</dbReference>
<keyword evidence="6" id="KW-0902">Two-component regulatory system</keyword>
<dbReference type="Gene3D" id="3.30.565.10">
    <property type="entry name" value="Histidine kinase-like ATPase, C-terminal domain"/>
    <property type="match status" value="1"/>
</dbReference>
<dbReference type="Proteomes" id="UP000192472">
    <property type="component" value="Unassembled WGS sequence"/>
</dbReference>
<dbReference type="Gene3D" id="1.10.287.130">
    <property type="match status" value="1"/>
</dbReference>
<keyword evidence="4" id="KW-0808">Transferase</keyword>
<dbReference type="PROSITE" id="PS50109">
    <property type="entry name" value="HIS_KIN"/>
    <property type="match status" value="1"/>
</dbReference>
<dbReference type="InterPro" id="IPR005467">
    <property type="entry name" value="His_kinase_dom"/>
</dbReference>
<keyword evidence="7 8" id="KW-0472">Membrane</keyword>
<dbReference type="InterPro" id="IPR004358">
    <property type="entry name" value="Sig_transdc_His_kin-like_C"/>
</dbReference>
<dbReference type="FunFam" id="1.10.287.130:FF:000001">
    <property type="entry name" value="Two-component sensor histidine kinase"/>
    <property type="match status" value="1"/>
</dbReference>
<dbReference type="SMART" id="SM00388">
    <property type="entry name" value="HisKA"/>
    <property type="match status" value="1"/>
</dbReference>
<keyword evidence="8" id="KW-0812">Transmembrane</keyword>
<evidence type="ECO:0000256" key="2">
    <source>
        <dbReference type="ARBA" id="ARBA00012438"/>
    </source>
</evidence>
<feature type="domain" description="Histidine kinase" evidence="9">
    <location>
        <begin position="303"/>
        <end position="521"/>
    </location>
</feature>
<dbReference type="CDD" id="cd00075">
    <property type="entry name" value="HATPase"/>
    <property type="match status" value="1"/>
</dbReference>
<dbReference type="InterPro" id="IPR003594">
    <property type="entry name" value="HATPase_dom"/>
</dbReference>
<dbReference type="InterPro" id="IPR050736">
    <property type="entry name" value="Sensor_HK_Regulatory"/>
</dbReference>
<evidence type="ECO:0000256" key="1">
    <source>
        <dbReference type="ARBA" id="ARBA00000085"/>
    </source>
</evidence>
<reference evidence="10 11" key="1">
    <citation type="submission" date="2017-04" db="EMBL/GenBank/DDBJ databases">
        <authorList>
            <person name="Afonso C.L."/>
            <person name="Miller P.J."/>
            <person name="Scott M.A."/>
            <person name="Spackman E."/>
            <person name="Goraichik I."/>
            <person name="Dimitrov K.M."/>
            <person name="Suarez D.L."/>
            <person name="Swayne D.E."/>
        </authorList>
    </citation>
    <scope>NUCLEOTIDE SEQUENCE [LARGE SCALE GENOMIC DNA]</scope>
    <source>
        <strain evidence="10 11">DSM 26133</strain>
    </source>
</reference>
<dbReference type="SMART" id="SM00387">
    <property type="entry name" value="HATPase_c"/>
    <property type="match status" value="1"/>
</dbReference>
<dbReference type="FunFam" id="3.30.565.10:FF:000006">
    <property type="entry name" value="Sensor histidine kinase WalK"/>
    <property type="match status" value="1"/>
</dbReference>
<dbReference type="SUPFAM" id="SSF47384">
    <property type="entry name" value="Homodimeric domain of signal transducing histidine kinase"/>
    <property type="match status" value="1"/>
</dbReference>
<keyword evidence="8" id="KW-1133">Transmembrane helix</keyword>
<dbReference type="CDD" id="cd00082">
    <property type="entry name" value="HisKA"/>
    <property type="match status" value="1"/>
</dbReference>